<proteinExistence type="predicted"/>
<feature type="transmembrane region" description="Helical" evidence="1">
    <location>
        <begin position="21"/>
        <end position="46"/>
    </location>
</feature>
<comment type="caution">
    <text evidence="2">The sequence shown here is derived from an EMBL/GenBank/DDBJ whole genome shotgun (WGS) entry which is preliminary data.</text>
</comment>
<evidence type="ECO:0000313" key="3">
    <source>
        <dbReference type="Proteomes" id="UP000540656"/>
    </source>
</evidence>
<dbReference type="RefSeq" id="WP_179501188.1">
    <property type="nucleotide sequence ID" value="NZ_JACCAA010000001.1"/>
</dbReference>
<sequence length="50" mass="5345">MSMSVSGSPRTTPRVREQARDAVAVMLFSVGVSLVLTMCLVVLMTFGQQG</sequence>
<evidence type="ECO:0000313" key="2">
    <source>
        <dbReference type="EMBL" id="NYG57980.1"/>
    </source>
</evidence>
<name>A0A7Y9S1U8_9ACTN</name>
<protein>
    <submittedName>
        <fullName evidence="2">Uncharacterized protein</fullName>
    </submittedName>
</protein>
<accession>A0A7Y9S1U8</accession>
<dbReference type="EMBL" id="JACCAA010000001">
    <property type="protein sequence ID" value="NYG57980.1"/>
    <property type="molecule type" value="Genomic_DNA"/>
</dbReference>
<dbReference type="AlphaFoldDB" id="A0A7Y9S1U8"/>
<keyword evidence="3" id="KW-1185">Reference proteome</keyword>
<gene>
    <name evidence="2" type="ORF">BJ980_000903</name>
</gene>
<organism evidence="2 3">
    <name type="scientific">Nocardioides daedukensis</name>
    <dbReference type="NCBI Taxonomy" id="634462"/>
    <lineage>
        <taxon>Bacteria</taxon>
        <taxon>Bacillati</taxon>
        <taxon>Actinomycetota</taxon>
        <taxon>Actinomycetes</taxon>
        <taxon>Propionibacteriales</taxon>
        <taxon>Nocardioidaceae</taxon>
        <taxon>Nocardioides</taxon>
    </lineage>
</organism>
<keyword evidence="1" id="KW-0812">Transmembrane</keyword>
<keyword evidence="1" id="KW-0472">Membrane</keyword>
<reference evidence="2 3" key="1">
    <citation type="submission" date="2020-07" db="EMBL/GenBank/DDBJ databases">
        <title>Sequencing the genomes of 1000 actinobacteria strains.</title>
        <authorList>
            <person name="Klenk H.-P."/>
        </authorList>
    </citation>
    <scope>NUCLEOTIDE SEQUENCE [LARGE SCALE GENOMIC DNA]</scope>
    <source>
        <strain evidence="2 3">DSM 23819</strain>
    </source>
</reference>
<keyword evidence="1" id="KW-1133">Transmembrane helix</keyword>
<evidence type="ECO:0000256" key="1">
    <source>
        <dbReference type="SAM" id="Phobius"/>
    </source>
</evidence>
<dbReference type="Proteomes" id="UP000540656">
    <property type="component" value="Unassembled WGS sequence"/>
</dbReference>